<feature type="region of interest" description="Disordered" evidence="1">
    <location>
        <begin position="185"/>
        <end position="204"/>
    </location>
</feature>
<dbReference type="EMBL" id="QRBI01000152">
    <property type="protein sequence ID" value="RMB98716.1"/>
    <property type="molecule type" value="Genomic_DNA"/>
</dbReference>
<dbReference type="Proteomes" id="UP000269221">
    <property type="component" value="Unassembled WGS sequence"/>
</dbReference>
<protein>
    <submittedName>
        <fullName evidence="2">Uncharacterized protein</fullName>
    </submittedName>
</protein>
<comment type="caution">
    <text evidence="2">The sequence shown here is derived from an EMBL/GenBank/DDBJ whole genome shotgun (WGS) entry which is preliminary data.</text>
</comment>
<proteinExistence type="predicted"/>
<keyword evidence="3" id="KW-1185">Reference proteome</keyword>
<organism evidence="2 3">
    <name type="scientific">Hirundo rustica rustica</name>
    <dbReference type="NCBI Taxonomy" id="333673"/>
    <lineage>
        <taxon>Eukaryota</taxon>
        <taxon>Metazoa</taxon>
        <taxon>Chordata</taxon>
        <taxon>Craniata</taxon>
        <taxon>Vertebrata</taxon>
        <taxon>Euteleostomi</taxon>
        <taxon>Archelosauria</taxon>
        <taxon>Archosauria</taxon>
        <taxon>Dinosauria</taxon>
        <taxon>Saurischia</taxon>
        <taxon>Theropoda</taxon>
        <taxon>Coelurosauria</taxon>
        <taxon>Aves</taxon>
        <taxon>Neognathae</taxon>
        <taxon>Neoaves</taxon>
        <taxon>Telluraves</taxon>
        <taxon>Australaves</taxon>
        <taxon>Passeriformes</taxon>
        <taxon>Sylvioidea</taxon>
        <taxon>Hirundinidae</taxon>
        <taxon>Hirundo</taxon>
    </lineage>
</organism>
<evidence type="ECO:0000313" key="2">
    <source>
        <dbReference type="EMBL" id="RMB98716.1"/>
    </source>
</evidence>
<name>A0A3M0JUW8_HIRRU</name>
<evidence type="ECO:0000256" key="1">
    <source>
        <dbReference type="SAM" id="MobiDB-lite"/>
    </source>
</evidence>
<feature type="region of interest" description="Disordered" evidence="1">
    <location>
        <begin position="29"/>
        <end position="94"/>
    </location>
</feature>
<evidence type="ECO:0000313" key="3">
    <source>
        <dbReference type="Proteomes" id="UP000269221"/>
    </source>
</evidence>
<dbReference type="AlphaFoldDB" id="A0A3M0JUW8"/>
<sequence length="204" mass="21851">MEVDAQEKEDSVKGPDCVERLARKYMQKCTVESSTESESESRVEFLDPYDGDSEDTSVQTDCGIKDAPWTNSASKAMPLGDVGTSEDEESFPNPLNASQVQAVNDCRAAPELPGLQKDLLPSPEQPPATEAFIPAGLTPAHALPMIVNPSVSMDLPANLAEAAPQPLLAALCDGTMAEQPIIKRKQGIPAPEDASEKIKKFRAT</sequence>
<accession>A0A3M0JUW8</accession>
<gene>
    <name evidence="2" type="ORF">DUI87_24935</name>
</gene>
<dbReference type="OrthoDB" id="8960401at2759"/>
<reference evidence="2 3" key="1">
    <citation type="submission" date="2018-07" db="EMBL/GenBank/DDBJ databases">
        <title>A high quality draft genome assembly of the barn swallow (H. rustica rustica).</title>
        <authorList>
            <person name="Formenti G."/>
            <person name="Chiara M."/>
            <person name="Poveda L."/>
            <person name="Francoijs K.-J."/>
            <person name="Bonisoli-Alquati A."/>
            <person name="Canova L."/>
            <person name="Gianfranceschi L."/>
            <person name="Horner D.S."/>
            <person name="Saino N."/>
        </authorList>
    </citation>
    <scope>NUCLEOTIDE SEQUENCE [LARGE SCALE GENOMIC DNA]</scope>
    <source>
        <strain evidence="2">Chelidonia</strain>
        <tissue evidence="2">Blood</tissue>
    </source>
</reference>